<dbReference type="RefSeq" id="XP_007837257.1">
    <property type="nucleotide sequence ID" value="XM_007839066.1"/>
</dbReference>
<name>W3WX17_PESFW</name>
<dbReference type="eggNOG" id="KOG2024">
    <property type="taxonomic scope" value="Eukaryota"/>
</dbReference>
<gene>
    <name evidence="7" type="ORF">PFICI_10485</name>
</gene>
<feature type="chain" id="PRO_5004834348" description="F5/8 type C domain-containing protein" evidence="5">
    <location>
        <begin position="22"/>
        <end position="954"/>
    </location>
</feature>
<organism evidence="7 8">
    <name type="scientific">Pestalotiopsis fici (strain W106-1 / CGMCC3.15140)</name>
    <dbReference type="NCBI Taxonomy" id="1229662"/>
    <lineage>
        <taxon>Eukaryota</taxon>
        <taxon>Fungi</taxon>
        <taxon>Dikarya</taxon>
        <taxon>Ascomycota</taxon>
        <taxon>Pezizomycotina</taxon>
        <taxon>Sordariomycetes</taxon>
        <taxon>Xylariomycetidae</taxon>
        <taxon>Amphisphaeriales</taxon>
        <taxon>Sporocadaceae</taxon>
        <taxon>Pestalotiopsis</taxon>
    </lineage>
</organism>
<proteinExistence type="inferred from homology"/>
<comment type="similarity">
    <text evidence="1">Belongs to the glycosyl hydrolase 2 family.</text>
</comment>
<dbReference type="InterPro" id="IPR000421">
    <property type="entry name" value="FA58C"/>
</dbReference>
<dbReference type="Proteomes" id="UP000030651">
    <property type="component" value="Unassembled WGS sequence"/>
</dbReference>
<keyword evidence="5" id="KW-0732">Signal</keyword>
<dbReference type="GO" id="GO:0005975">
    <property type="term" value="P:carbohydrate metabolic process"/>
    <property type="evidence" value="ECO:0007669"/>
    <property type="project" value="InterPro"/>
</dbReference>
<dbReference type="SUPFAM" id="SSF51445">
    <property type="entry name" value="(Trans)glycosidases"/>
    <property type="match status" value="1"/>
</dbReference>
<dbReference type="OrthoDB" id="408532at2759"/>
<dbReference type="InterPro" id="IPR040605">
    <property type="entry name" value="Glyco_hydro2_dom5"/>
</dbReference>
<dbReference type="Pfam" id="PF16355">
    <property type="entry name" value="DUF4982"/>
    <property type="match status" value="1"/>
</dbReference>
<dbReference type="Pfam" id="PF22666">
    <property type="entry name" value="Glyco_hydro_2_N2"/>
    <property type="match status" value="1"/>
</dbReference>
<feature type="region of interest" description="Disordered" evidence="4">
    <location>
        <begin position="846"/>
        <end position="866"/>
    </location>
</feature>
<dbReference type="InterPro" id="IPR008979">
    <property type="entry name" value="Galactose-bd-like_sf"/>
</dbReference>
<sequence>MHCPLALVLQVAALLASGASAADLTGQRTKYNFNSNWKLFVGDDDDASSIDFDDASWSNITLPHAWNEDDAFKVSIANLSTGIAWYRKTFSVPGPTEKVFLEFEGIRHGGEFYLNGEWIGRSENGVMAFGFDVSNLIVADGTNVVAARIDNSWDYREVSTNSRYQWNDQNFYANYGGINKNAYLHTTNNLYQTLPLYSNLNTTGVYVYAQDHDIEAGSATVMAESEIKNESDETIEFVFEAIIKDLDGKVVGQMHSDAYTLESNATTVANVSSSVEGLNFWSWGYGYLYTVQTSLLVNGTSVDQVQTTTGFRKTNFDDGYFKLNDRALHLKGYAQRSTNEWPALGCSVPAWLSDFSNELVLASHGSLVRWMHVTPWKQDIESLDRLGVIQAMPAGDSEGDVTGDRWTQRTELMRDAIIYNKNNPSIIFYESGNHGISEEHMQEMKDIRDLYDPHGGRAIGAREMLNSTVAEYGGEMLYINKGSRIPFWQMEYSRDEGIRKYWDNWTVPYHPDNQYTVEGDGYDHNQDTHAVEDVVRWFDYYEQRPGQGTRVNAGGVNIIFSDSNTHHRGSQNYRTSGEVDSLRLPKDGWYAHQVMWDNWVDVERAAIRIIGHWNYNDTTVKDVYVVSTSDEVELKLNGKSLGKGQQSHRFLYTFTNIQWESGDLEAFGYAASSSEADVTDKRVTTGEAASIRLTSHTSASGFQASGADIALVEVEVIDANGTRVPTALDLIDFKLSGEAEWRGGIAVGQDDNYILATSLPVENGVNRVLLRSTTTAGKVSLTATADGLESASVELNTIDYPNTNGLGLELPGAKMTSPLSRGPTPSGASFVRGRIALQAKSVTAGSNEDDAELSIDDDEETAWSSDSTTDTAWIQYELEEESEVSEVVLKLSGFRTKAYHVAVAVDNTTVWSNTTSLNLGYVTLAFNATTGQSITLSSTSGALNIIEAEFYTVL</sequence>
<dbReference type="SUPFAM" id="SSF49785">
    <property type="entry name" value="Galactose-binding domain-like"/>
    <property type="match status" value="2"/>
</dbReference>
<dbReference type="Gene3D" id="2.60.120.260">
    <property type="entry name" value="Galactose-binding domain-like"/>
    <property type="match status" value="2"/>
</dbReference>
<evidence type="ECO:0000313" key="7">
    <source>
        <dbReference type="EMBL" id="ETS78423.1"/>
    </source>
</evidence>
<protein>
    <recommendedName>
        <fullName evidence="6">F5/8 type C domain-containing protein</fullName>
    </recommendedName>
</protein>
<dbReference type="OMA" id="AWECSLN"/>
<dbReference type="HOGENOM" id="CLU_006501_3_0_1"/>
<dbReference type="InParanoid" id="W3WX17"/>
<dbReference type="GO" id="GO:0004553">
    <property type="term" value="F:hydrolase activity, hydrolyzing O-glycosyl compounds"/>
    <property type="evidence" value="ECO:0007669"/>
    <property type="project" value="InterPro"/>
</dbReference>
<evidence type="ECO:0000256" key="3">
    <source>
        <dbReference type="ARBA" id="ARBA00023295"/>
    </source>
</evidence>
<keyword evidence="3" id="KW-0326">Glycosidase</keyword>
<dbReference type="Pfam" id="PF00703">
    <property type="entry name" value="Glyco_hydro_2"/>
    <property type="match status" value="1"/>
</dbReference>
<feature type="domain" description="F5/8 type C" evidence="6">
    <location>
        <begin position="822"/>
        <end position="954"/>
    </location>
</feature>
<dbReference type="SUPFAM" id="SSF49303">
    <property type="entry name" value="beta-Galactosidase/glucuronidase domain"/>
    <property type="match status" value="1"/>
</dbReference>
<keyword evidence="8" id="KW-1185">Reference proteome</keyword>
<dbReference type="InterPro" id="IPR051913">
    <property type="entry name" value="GH2_Domain-Containing"/>
</dbReference>
<dbReference type="KEGG" id="pfy:PFICI_10485"/>
<dbReference type="InterPro" id="IPR036156">
    <property type="entry name" value="Beta-gal/glucu_dom_sf"/>
</dbReference>
<evidence type="ECO:0000256" key="1">
    <source>
        <dbReference type="ARBA" id="ARBA00007401"/>
    </source>
</evidence>
<dbReference type="EMBL" id="KI912115">
    <property type="protein sequence ID" value="ETS78423.1"/>
    <property type="molecule type" value="Genomic_DNA"/>
</dbReference>
<dbReference type="InterPro" id="IPR013783">
    <property type="entry name" value="Ig-like_fold"/>
</dbReference>
<dbReference type="InterPro" id="IPR032311">
    <property type="entry name" value="DUF4982"/>
</dbReference>
<dbReference type="PANTHER" id="PTHR42732:SF1">
    <property type="entry name" value="BETA-MANNOSIDASE"/>
    <property type="match status" value="1"/>
</dbReference>
<reference evidence="8" key="1">
    <citation type="journal article" date="2015" name="BMC Genomics">
        <title>Genomic and transcriptomic analysis of the endophytic fungus Pestalotiopsis fici reveals its lifestyle and high potential for synthesis of natural products.</title>
        <authorList>
            <person name="Wang X."/>
            <person name="Zhang X."/>
            <person name="Liu L."/>
            <person name="Xiang M."/>
            <person name="Wang W."/>
            <person name="Sun X."/>
            <person name="Che Y."/>
            <person name="Guo L."/>
            <person name="Liu G."/>
            <person name="Guo L."/>
            <person name="Wang C."/>
            <person name="Yin W.B."/>
            <person name="Stadler M."/>
            <person name="Zhang X."/>
            <person name="Liu X."/>
        </authorList>
    </citation>
    <scope>NUCLEOTIDE SEQUENCE [LARGE SCALE GENOMIC DNA]</scope>
    <source>
        <strain evidence="8">W106-1 / CGMCC3.15140</strain>
    </source>
</reference>
<dbReference type="GeneID" id="19275498"/>
<dbReference type="InterPro" id="IPR017853">
    <property type="entry name" value="GH"/>
</dbReference>
<evidence type="ECO:0000259" key="6">
    <source>
        <dbReference type="PROSITE" id="PS50022"/>
    </source>
</evidence>
<dbReference type="Pfam" id="PF18565">
    <property type="entry name" value="Glyco_hydro2_C5"/>
    <property type="match status" value="1"/>
</dbReference>
<dbReference type="InterPro" id="IPR054593">
    <property type="entry name" value="Beta-mannosidase-like_N2"/>
</dbReference>
<dbReference type="STRING" id="1229662.W3WX17"/>
<evidence type="ECO:0000256" key="2">
    <source>
        <dbReference type="ARBA" id="ARBA00022801"/>
    </source>
</evidence>
<keyword evidence="2" id="KW-0378">Hydrolase</keyword>
<feature type="compositionally biased region" description="Acidic residues" evidence="4">
    <location>
        <begin position="847"/>
        <end position="861"/>
    </location>
</feature>
<dbReference type="PANTHER" id="PTHR42732">
    <property type="entry name" value="BETA-GALACTOSIDASE"/>
    <property type="match status" value="1"/>
</dbReference>
<feature type="signal peptide" evidence="5">
    <location>
        <begin position="1"/>
        <end position="21"/>
    </location>
</feature>
<dbReference type="Gene3D" id="2.60.40.10">
    <property type="entry name" value="Immunoglobulins"/>
    <property type="match status" value="3"/>
</dbReference>
<dbReference type="Pfam" id="PF00754">
    <property type="entry name" value="F5_F8_type_C"/>
    <property type="match status" value="1"/>
</dbReference>
<dbReference type="AlphaFoldDB" id="W3WX17"/>
<evidence type="ECO:0000256" key="4">
    <source>
        <dbReference type="SAM" id="MobiDB-lite"/>
    </source>
</evidence>
<accession>W3WX17</accession>
<dbReference type="PROSITE" id="PS50022">
    <property type="entry name" value="FA58C_3"/>
    <property type="match status" value="1"/>
</dbReference>
<evidence type="ECO:0000313" key="8">
    <source>
        <dbReference type="Proteomes" id="UP000030651"/>
    </source>
</evidence>
<dbReference type="InterPro" id="IPR006102">
    <property type="entry name" value="Ig-like_GH2"/>
</dbReference>
<evidence type="ECO:0000256" key="5">
    <source>
        <dbReference type="SAM" id="SignalP"/>
    </source>
</evidence>
<dbReference type="Gene3D" id="3.20.20.80">
    <property type="entry name" value="Glycosidases"/>
    <property type="match status" value="1"/>
</dbReference>